<dbReference type="STRING" id="1231391.GCA_000308195_03266"/>
<gene>
    <name evidence="7" type="ORF">C7440_0646</name>
</gene>
<sequence>MKFVKNIWYAAAWASEITPETLIYRKIIQEPILLTRRQDGTAIAMSNVCPHRFAPLHLGCKEGDKIRCGYHGLEFDTNGKCVGNPNAPGNIPAAMQIPTYPLVEKHTMLWVWLGDKPADESLIPDYSIMEEGDGLSRDRGHFTMDVNVELVANNLMDLSHASFLHDGLLATPEHADSEIKVIQEGNTVTCERWARNVPVPKVFDLIFRRDGKNVDFWTRMRWDPAGCFLLDVGCHAVGETREQGAGYIGIHILTPESDSRTHYHVGIVRKPVEEADEEFQAEIKQLRLHAFKNQDEPMMMAMQEMLGVDELLTRKPVLFNVDAGPMRMKRVLDELLEAEP</sequence>
<dbReference type="PANTHER" id="PTHR21266">
    <property type="entry name" value="IRON-SULFUR DOMAIN CONTAINING PROTEIN"/>
    <property type="match status" value="1"/>
</dbReference>
<dbReference type="GO" id="GO:0032259">
    <property type="term" value="P:methylation"/>
    <property type="evidence" value="ECO:0007669"/>
    <property type="project" value="UniProtKB-KW"/>
</dbReference>
<dbReference type="Gene3D" id="2.102.10.10">
    <property type="entry name" value="Rieske [2Fe-2S] iron-sulphur domain"/>
    <property type="match status" value="1"/>
</dbReference>
<keyword evidence="8" id="KW-1185">Reference proteome</keyword>
<dbReference type="OrthoDB" id="9790995at2"/>
<dbReference type="InterPro" id="IPR036922">
    <property type="entry name" value="Rieske_2Fe-2S_sf"/>
</dbReference>
<keyword evidence="7" id="KW-0503">Monooxygenase</keyword>
<keyword evidence="1" id="KW-0001">2Fe-2S</keyword>
<evidence type="ECO:0000256" key="2">
    <source>
        <dbReference type="ARBA" id="ARBA00022723"/>
    </source>
</evidence>
<keyword evidence="4" id="KW-0408">Iron</keyword>
<dbReference type="GO" id="GO:0004497">
    <property type="term" value="F:monooxygenase activity"/>
    <property type="evidence" value="ECO:0007669"/>
    <property type="project" value="UniProtKB-KW"/>
</dbReference>
<dbReference type="SUPFAM" id="SSF55961">
    <property type="entry name" value="Bet v1-like"/>
    <property type="match status" value="1"/>
</dbReference>
<dbReference type="GO" id="GO:0051537">
    <property type="term" value="F:2 iron, 2 sulfur cluster binding"/>
    <property type="evidence" value="ECO:0007669"/>
    <property type="project" value="UniProtKB-KW"/>
</dbReference>
<dbReference type="InterPro" id="IPR017941">
    <property type="entry name" value="Rieske_2Fe-2S"/>
</dbReference>
<dbReference type="GO" id="GO:0008168">
    <property type="term" value="F:methyltransferase activity"/>
    <property type="evidence" value="ECO:0007669"/>
    <property type="project" value="UniProtKB-KW"/>
</dbReference>
<dbReference type="InterPro" id="IPR044043">
    <property type="entry name" value="VanA_C_cat"/>
</dbReference>
<feature type="domain" description="Rieske" evidence="6">
    <location>
        <begin position="8"/>
        <end position="111"/>
    </location>
</feature>
<dbReference type="RefSeq" id="WP_116517447.1">
    <property type="nucleotide sequence ID" value="NZ_JACCEX010000001.1"/>
</dbReference>
<keyword evidence="7" id="KW-0808">Transferase</keyword>
<dbReference type="Pfam" id="PF00355">
    <property type="entry name" value="Rieske"/>
    <property type="match status" value="1"/>
</dbReference>
<evidence type="ECO:0000256" key="3">
    <source>
        <dbReference type="ARBA" id="ARBA00023002"/>
    </source>
</evidence>
<organism evidence="7 8">
    <name type="scientific">Pusillimonas noertemannii</name>
    <dbReference type="NCBI Taxonomy" id="305977"/>
    <lineage>
        <taxon>Bacteria</taxon>
        <taxon>Pseudomonadati</taxon>
        <taxon>Pseudomonadota</taxon>
        <taxon>Betaproteobacteria</taxon>
        <taxon>Burkholderiales</taxon>
        <taxon>Alcaligenaceae</taxon>
        <taxon>Pusillimonas</taxon>
    </lineage>
</organism>
<name>A0A2U1CQZ3_9BURK</name>
<evidence type="ECO:0000256" key="4">
    <source>
        <dbReference type="ARBA" id="ARBA00023004"/>
    </source>
</evidence>
<dbReference type="PROSITE" id="PS51296">
    <property type="entry name" value="RIESKE"/>
    <property type="match status" value="1"/>
</dbReference>
<dbReference type="Pfam" id="PF19112">
    <property type="entry name" value="VanA_C"/>
    <property type="match status" value="1"/>
</dbReference>
<dbReference type="Gene3D" id="3.90.380.10">
    <property type="entry name" value="Naphthalene 1,2-dioxygenase Alpha Subunit, Chain A, domain 1"/>
    <property type="match status" value="1"/>
</dbReference>
<dbReference type="GO" id="GO:0046872">
    <property type="term" value="F:metal ion binding"/>
    <property type="evidence" value="ECO:0007669"/>
    <property type="project" value="UniProtKB-KW"/>
</dbReference>
<evidence type="ECO:0000256" key="1">
    <source>
        <dbReference type="ARBA" id="ARBA00022714"/>
    </source>
</evidence>
<evidence type="ECO:0000313" key="8">
    <source>
        <dbReference type="Proteomes" id="UP000246145"/>
    </source>
</evidence>
<protein>
    <submittedName>
        <fullName evidence="7">Vanillate O-demethylase monooxygenase subunit</fullName>
    </submittedName>
</protein>
<dbReference type="EMBL" id="QEKO01000001">
    <property type="protein sequence ID" value="PVY68254.1"/>
    <property type="molecule type" value="Genomic_DNA"/>
</dbReference>
<keyword evidence="3" id="KW-0560">Oxidoreductase</keyword>
<dbReference type="Proteomes" id="UP000246145">
    <property type="component" value="Unassembled WGS sequence"/>
</dbReference>
<dbReference type="InterPro" id="IPR050584">
    <property type="entry name" value="Cholesterol_7-desaturase"/>
</dbReference>
<proteinExistence type="predicted"/>
<dbReference type="SUPFAM" id="SSF50022">
    <property type="entry name" value="ISP domain"/>
    <property type="match status" value="1"/>
</dbReference>
<dbReference type="AlphaFoldDB" id="A0A2U1CQZ3"/>
<evidence type="ECO:0000313" key="7">
    <source>
        <dbReference type="EMBL" id="PVY68254.1"/>
    </source>
</evidence>
<dbReference type="PANTHER" id="PTHR21266:SF19">
    <property type="entry name" value="CHLOROPHYLLIDE A OXYGENASE, CHLOROPLASTIC"/>
    <property type="match status" value="1"/>
</dbReference>
<evidence type="ECO:0000256" key="5">
    <source>
        <dbReference type="ARBA" id="ARBA00023014"/>
    </source>
</evidence>
<keyword evidence="5" id="KW-0411">Iron-sulfur</keyword>
<keyword evidence="7" id="KW-0489">Methyltransferase</keyword>
<comment type="caution">
    <text evidence="7">The sequence shown here is derived from an EMBL/GenBank/DDBJ whole genome shotgun (WGS) entry which is preliminary data.</text>
</comment>
<dbReference type="GO" id="GO:0005737">
    <property type="term" value="C:cytoplasm"/>
    <property type="evidence" value="ECO:0007669"/>
    <property type="project" value="TreeGrafter"/>
</dbReference>
<accession>A0A2U1CQZ3</accession>
<evidence type="ECO:0000259" key="6">
    <source>
        <dbReference type="PROSITE" id="PS51296"/>
    </source>
</evidence>
<reference evidence="7 8" key="1">
    <citation type="submission" date="2018-04" db="EMBL/GenBank/DDBJ databases">
        <title>Genomic Encyclopedia of Type Strains, Phase IV (KMG-IV): sequencing the most valuable type-strain genomes for metagenomic binning, comparative biology and taxonomic classification.</title>
        <authorList>
            <person name="Goeker M."/>
        </authorList>
    </citation>
    <scope>NUCLEOTIDE SEQUENCE [LARGE SCALE GENOMIC DNA]</scope>
    <source>
        <strain evidence="7 8">DSM 10065</strain>
    </source>
</reference>
<keyword evidence="2" id="KW-0479">Metal-binding</keyword>